<name>A0A3G2R6D8_9FIRM</name>
<evidence type="ECO:0000313" key="3">
    <source>
        <dbReference type="Proteomes" id="UP000280960"/>
    </source>
</evidence>
<protein>
    <submittedName>
        <fullName evidence="2">Uncharacterized protein</fullName>
    </submittedName>
</protein>
<organism evidence="2 3">
    <name type="scientific">Biomaibacter acetigenes</name>
    <dbReference type="NCBI Taxonomy" id="2316383"/>
    <lineage>
        <taxon>Bacteria</taxon>
        <taxon>Bacillati</taxon>
        <taxon>Bacillota</taxon>
        <taxon>Clostridia</taxon>
        <taxon>Thermosediminibacterales</taxon>
        <taxon>Tepidanaerobacteraceae</taxon>
        <taxon>Biomaibacter</taxon>
    </lineage>
</organism>
<feature type="region of interest" description="Disordered" evidence="1">
    <location>
        <begin position="70"/>
        <end position="91"/>
    </location>
</feature>
<dbReference type="AlphaFoldDB" id="A0A3G2R6D8"/>
<evidence type="ECO:0000313" key="2">
    <source>
        <dbReference type="EMBL" id="AYO30966.1"/>
    </source>
</evidence>
<dbReference type="EMBL" id="CP033169">
    <property type="protein sequence ID" value="AYO30966.1"/>
    <property type="molecule type" value="Genomic_DNA"/>
</dbReference>
<reference evidence="2 3" key="1">
    <citation type="submission" date="2018-10" db="EMBL/GenBank/DDBJ databases">
        <authorList>
            <person name="Zhang X."/>
        </authorList>
    </citation>
    <scope>NUCLEOTIDE SEQUENCE [LARGE SCALE GENOMIC DNA]</scope>
    <source>
        <strain evidence="2 3">SK-G1</strain>
    </source>
</reference>
<proteinExistence type="predicted"/>
<keyword evidence="3" id="KW-1185">Reference proteome</keyword>
<dbReference type="RefSeq" id="WP_120769007.1">
    <property type="nucleotide sequence ID" value="NZ_CP033169.1"/>
</dbReference>
<gene>
    <name evidence="2" type="ORF">D2962_10425</name>
</gene>
<accession>A0A3G2R6D8</accession>
<dbReference type="Proteomes" id="UP000280960">
    <property type="component" value="Chromosome"/>
</dbReference>
<evidence type="ECO:0000256" key="1">
    <source>
        <dbReference type="SAM" id="MobiDB-lite"/>
    </source>
</evidence>
<sequence>MKILTLGEDDMQLLKAIKPFMSSKGQGIIDTFTMVMNIFKPQDPQQKINYDALTEFLTIMNESYESQKALKKVEKNSSEEQTASPKSHDVENLLNVLADKK</sequence>
<dbReference type="KEGG" id="bacg:D2962_10425"/>